<dbReference type="STRING" id="685588.A0A067SL52"/>
<proteinExistence type="predicted"/>
<dbReference type="Proteomes" id="UP000027222">
    <property type="component" value="Unassembled WGS sequence"/>
</dbReference>
<accession>A0A067SL52</accession>
<dbReference type="PANTHER" id="PTHR43431">
    <property type="entry name" value="OXIDOREDUCTASE, SHORT CHAIN DEHYDROGENASE/REDUCTASE FAMILY (AFU_ORTHOLOGUE AFUA_5G14000)"/>
    <property type="match status" value="1"/>
</dbReference>
<dbReference type="PANTHER" id="PTHR43431:SF7">
    <property type="entry name" value="OXIDOREDUCTASE, SHORT CHAIN DEHYDROGENASE_REDUCTASE FAMILY (AFU_ORTHOLOGUE AFUA_5G14000)"/>
    <property type="match status" value="1"/>
</dbReference>
<dbReference type="SUPFAM" id="SSF51735">
    <property type="entry name" value="NAD(P)-binding Rossmann-fold domains"/>
    <property type="match status" value="1"/>
</dbReference>
<dbReference type="Gene3D" id="3.40.50.720">
    <property type="entry name" value="NAD(P)-binding Rossmann-like Domain"/>
    <property type="match status" value="1"/>
</dbReference>
<name>A0A067SL52_GALM3</name>
<sequence length="255" mass="27330">MVSQAAKRVLVVAGVGNGTGTGAATARHFAKNGYSVALIGRERPGSNSVNNLAQEINQGGGQAASFAIPSYSHEDLTSAWSSIHTHFPKPDYAIRAAVFNVGHGVWKPFLDITPQEVQDCLQTSVAAAFSFSRGAILAFKENHIEEPTGKRGTLIFTGATAGIRGNVVTSAFAAGKFGMRALSQSLAKEFGKENIHVAHSIIDGAIQVDPNADKEAVKDGRLRPESIASSYLYLVNQDRSAWTWELDLRPAHEKW</sequence>
<evidence type="ECO:0008006" key="3">
    <source>
        <dbReference type="Google" id="ProtNLM"/>
    </source>
</evidence>
<dbReference type="EMBL" id="KL142392">
    <property type="protein sequence ID" value="KDR71636.1"/>
    <property type="molecule type" value="Genomic_DNA"/>
</dbReference>
<evidence type="ECO:0000313" key="1">
    <source>
        <dbReference type="EMBL" id="KDR71636.1"/>
    </source>
</evidence>
<protein>
    <recommendedName>
        <fullName evidence="3">NAD(P)-binding protein</fullName>
    </recommendedName>
</protein>
<dbReference type="InterPro" id="IPR036291">
    <property type="entry name" value="NAD(P)-bd_dom_sf"/>
</dbReference>
<dbReference type="AlphaFoldDB" id="A0A067SL52"/>
<dbReference type="Pfam" id="PF00106">
    <property type="entry name" value="adh_short"/>
    <property type="match status" value="1"/>
</dbReference>
<dbReference type="InterPro" id="IPR002347">
    <property type="entry name" value="SDR_fam"/>
</dbReference>
<dbReference type="HOGENOM" id="CLU_010194_17_0_1"/>
<evidence type="ECO:0000313" key="2">
    <source>
        <dbReference type="Proteomes" id="UP000027222"/>
    </source>
</evidence>
<gene>
    <name evidence="1" type="ORF">GALMADRAFT_254017</name>
</gene>
<reference evidence="2" key="1">
    <citation type="journal article" date="2014" name="Proc. Natl. Acad. Sci. U.S.A.">
        <title>Extensive sampling of basidiomycete genomes demonstrates inadequacy of the white-rot/brown-rot paradigm for wood decay fungi.</title>
        <authorList>
            <person name="Riley R."/>
            <person name="Salamov A.A."/>
            <person name="Brown D.W."/>
            <person name="Nagy L.G."/>
            <person name="Floudas D."/>
            <person name="Held B.W."/>
            <person name="Levasseur A."/>
            <person name="Lombard V."/>
            <person name="Morin E."/>
            <person name="Otillar R."/>
            <person name="Lindquist E.A."/>
            <person name="Sun H."/>
            <person name="LaButti K.M."/>
            <person name="Schmutz J."/>
            <person name="Jabbour D."/>
            <person name="Luo H."/>
            <person name="Baker S.E."/>
            <person name="Pisabarro A.G."/>
            <person name="Walton J.D."/>
            <person name="Blanchette R.A."/>
            <person name="Henrissat B."/>
            <person name="Martin F."/>
            <person name="Cullen D."/>
            <person name="Hibbett D.S."/>
            <person name="Grigoriev I.V."/>
        </authorList>
    </citation>
    <scope>NUCLEOTIDE SEQUENCE [LARGE SCALE GENOMIC DNA]</scope>
    <source>
        <strain evidence="2">CBS 339.88</strain>
    </source>
</reference>
<dbReference type="OrthoDB" id="5399006at2759"/>
<keyword evidence="2" id="KW-1185">Reference proteome</keyword>
<organism evidence="1 2">
    <name type="scientific">Galerina marginata (strain CBS 339.88)</name>
    <dbReference type="NCBI Taxonomy" id="685588"/>
    <lineage>
        <taxon>Eukaryota</taxon>
        <taxon>Fungi</taxon>
        <taxon>Dikarya</taxon>
        <taxon>Basidiomycota</taxon>
        <taxon>Agaricomycotina</taxon>
        <taxon>Agaricomycetes</taxon>
        <taxon>Agaricomycetidae</taxon>
        <taxon>Agaricales</taxon>
        <taxon>Agaricineae</taxon>
        <taxon>Strophariaceae</taxon>
        <taxon>Galerina</taxon>
    </lineage>
</organism>
<dbReference type="PRINTS" id="PR00081">
    <property type="entry name" value="GDHRDH"/>
</dbReference>